<dbReference type="Proteomes" id="UP000282760">
    <property type="component" value="Chromosome"/>
</dbReference>
<proteinExistence type="predicted"/>
<accession>A0A3T0K0C7</accession>
<organism evidence="1 2">
    <name type="scientific">Pseudomonas syringae</name>
    <dbReference type="NCBI Taxonomy" id="317"/>
    <lineage>
        <taxon>Bacteria</taxon>
        <taxon>Pseudomonadati</taxon>
        <taxon>Pseudomonadota</taxon>
        <taxon>Gammaproteobacteria</taxon>
        <taxon>Pseudomonadales</taxon>
        <taxon>Pseudomonadaceae</taxon>
        <taxon>Pseudomonas</taxon>
    </lineage>
</organism>
<protein>
    <submittedName>
        <fullName evidence="1">Uncharacterized protein</fullName>
    </submittedName>
</protein>
<sequence>MSDANNITFTGQLFADGLPLVLNYQVMEQRLKQPRITMGQRLNAEISLNDEISSPIVTLADHDDAEPLLLEFVPDYQGRYALNVKTAGRYFDWQLRLDQSTRHLLAAQSGGSYFELETYAGKLKSFGDLPSNPVSVALFSVEKKMRLFQHETKEGLTYFLDKNPNDTGHNAYNPSSVSFVLRTNPSLLSAVA</sequence>
<reference evidence="1 2" key="1">
    <citation type="submission" date="2017-11" db="EMBL/GenBank/DDBJ databases">
        <title>Effect of PGPRs.</title>
        <authorList>
            <person name="Oliva R."/>
            <person name="Nong J."/>
            <person name="Roman V."/>
        </authorList>
    </citation>
    <scope>NUCLEOTIDE SEQUENCE [LARGE SCALE GENOMIC DNA]</scope>
    <source>
        <strain evidence="1">Inb918</strain>
    </source>
</reference>
<name>A0A3T0K0C7_PSESX</name>
<gene>
    <name evidence="1" type="ORF">CT157_25305</name>
</gene>
<dbReference type="AlphaFoldDB" id="A0A3T0K0C7"/>
<evidence type="ECO:0000313" key="2">
    <source>
        <dbReference type="Proteomes" id="UP000282760"/>
    </source>
</evidence>
<evidence type="ECO:0000313" key="1">
    <source>
        <dbReference type="EMBL" id="AZV29200.1"/>
    </source>
</evidence>
<dbReference type="EMBL" id="CP024646">
    <property type="protein sequence ID" value="AZV29200.1"/>
    <property type="molecule type" value="Genomic_DNA"/>
</dbReference>